<dbReference type="EMBL" id="CATNWA010000662">
    <property type="protein sequence ID" value="CAI9537714.1"/>
    <property type="molecule type" value="Genomic_DNA"/>
</dbReference>
<keyword evidence="1" id="KW-1133">Transmembrane helix</keyword>
<proteinExistence type="predicted"/>
<feature type="transmembrane region" description="Helical" evidence="1">
    <location>
        <begin position="21"/>
        <end position="50"/>
    </location>
</feature>
<keyword evidence="1" id="KW-0812">Transmembrane</keyword>
<name>A0ABN9ANV9_9NEOB</name>
<sequence length="54" mass="5998">MLMVGSIVTTTRKDRSSEHILLSLASALSISLKMSEIVNYLLFFSAFWAFGKVS</sequence>
<reference evidence="2" key="1">
    <citation type="submission" date="2023-05" db="EMBL/GenBank/DDBJ databases">
        <authorList>
            <person name="Stuckert A."/>
        </authorList>
    </citation>
    <scope>NUCLEOTIDE SEQUENCE</scope>
</reference>
<organism evidence="2 3">
    <name type="scientific">Staurois parvus</name>
    <dbReference type="NCBI Taxonomy" id="386267"/>
    <lineage>
        <taxon>Eukaryota</taxon>
        <taxon>Metazoa</taxon>
        <taxon>Chordata</taxon>
        <taxon>Craniata</taxon>
        <taxon>Vertebrata</taxon>
        <taxon>Euteleostomi</taxon>
        <taxon>Amphibia</taxon>
        <taxon>Batrachia</taxon>
        <taxon>Anura</taxon>
        <taxon>Neobatrachia</taxon>
        <taxon>Ranoidea</taxon>
        <taxon>Ranidae</taxon>
        <taxon>Staurois</taxon>
    </lineage>
</organism>
<keyword evidence="3" id="KW-1185">Reference proteome</keyword>
<accession>A0ABN9ANV9</accession>
<dbReference type="Proteomes" id="UP001162483">
    <property type="component" value="Unassembled WGS sequence"/>
</dbReference>
<evidence type="ECO:0000313" key="2">
    <source>
        <dbReference type="EMBL" id="CAI9537714.1"/>
    </source>
</evidence>
<keyword evidence="1" id="KW-0472">Membrane</keyword>
<protein>
    <submittedName>
        <fullName evidence="2">Uncharacterized protein</fullName>
    </submittedName>
</protein>
<evidence type="ECO:0000256" key="1">
    <source>
        <dbReference type="SAM" id="Phobius"/>
    </source>
</evidence>
<gene>
    <name evidence="2" type="ORF">SPARVUS_LOCUS1273455</name>
</gene>
<evidence type="ECO:0000313" key="3">
    <source>
        <dbReference type="Proteomes" id="UP001162483"/>
    </source>
</evidence>
<comment type="caution">
    <text evidence="2">The sequence shown here is derived from an EMBL/GenBank/DDBJ whole genome shotgun (WGS) entry which is preliminary data.</text>
</comment>